<organism evidence="4 5">
    <name type="scientific">Ravibacter arvi</name>
    <dbReference type="NCBI Taxonomy" id="2051041"/>
    <lineage>
        <taxon>Bacteria</taxon>
        <taxon>Pseudomonadati</taxon>
        <taxon>Bacteroidota</taxon>
        <taxon>Cytophagia</taxon>
        <taxon>Cytophagales</taxon>
        <taxon>Spirosomataceae</taxon>
        <taxon>Ravibacter</taxon>
    </lineage>
</organism>
<feature type="signal peptide" evidence="1">
    <location>
        <begin position="1"/>
        <end position="21"/>
    </location>
</feature>
<proteinExistence type="predicted"/>
<keyword evidence="1" id="KW-0732">Signal</keyword>
<dbReference type="Pfam" id="PF01364">
    <property type="entry name" value="Peptidase_C25"/>
    <property type="match status" value="1"/>
</dbReference>
<name>A0ABP8LWG8_9BACT</name>
<dbReference type="SUPFAM" id="SSF52129">
    <property type="entry name" value="Caspase-like"/>
    <property type="match status" value="1"/>
</dbReference>
<dbReference type="InterPro" id="IPR026444">
    <property type="entry name" value="Secre_tail"/>
</dbReference>
<protein>
    <recommendedName>
        <fullName evidence="6">Secreted protein (Por secretion system target)</fullName>
    </recommendedName>
</protein>
<dbReference type="RefSeq" id="WP_345028446.1">
    <property type="nucleotide sequence ID" value="NZ_BAABEY010000020.1"/>
</dbReference>
<dbReference type="Gene3D" id="3.40.50.1460">
    <property type="match status" value="1"/>
</dbReference>
<dbReference type="InterPro" id="IPR001769">
    <property type="entry name" value="Gingipain"/>
</dbReference>
<comment type="caution">
    <text evidence="4">The sequence shown here is derived from an EMBL/GenBank/DDBJ whole genome shotgun (WGS) entry which is preliminary data.</text>
</comment>
<feature type="domain" description="Secretion system C-terminal sorting" evidence="3">
    <location>
        <begin position="980"/>
        <end position="1047"/>
    </location>
</feature>
<evidence type="ECO:0000313" key="5">
    <source>
        <dbReference type="Proteomes" id="UP001501508"/>
    </source>
</evidence>
<dbReference type="Pfam" id="PF18962">
    <property type="entry name" value="Por_Secre_tail"/>
    <property type="match status" value="1"/>
</dbReference>
<evidence type="ECO:0008006" key="6">
    <source>
        <dbReference type="Google" id="ProtNLM"/>
    </source>
</evidence>
<evidence type="ECO:0000259" key="3">
    <source>
        <dbReference type="Pfam" id="PF18962"/>
    </source>
</evidence>
<evidence type="ECO:0000313" key="4">
    <source>
        <dbReference type="EMBL" id="GAA4438769.1"/>
    </source>
</evidence>
<gene>
    <name evidence="4" type="ORF">GCM10023091_19800</name>
</gene>
<keyword evidence="5" id="KW-1185">Reference proteome</keyword>
<dbReference type="NCBIfam" id="TIGR04183">
    <property type="entry name" value="Por_Secre_tail"/>
    <property type="match status" value="1"/>
</dbReference>
<feature type="domain" description="Gingipain" evidence="2">
    <location>
        <begin position="485"/>
        <end position="863"/>
    </location>
</feature>
<sequence>MKKILLLLFLANLQSVLLAQAPDLTPWTSHPYGNEWIDYQKSYARIGINADGVYKVSFASLTGNVPGISATNFQIWHRGKQVTPLQVSPTEVVFWAVKNDGASDGLLFRPGPESRLDQTTSFYSEESSYFFTTGTPAAIAKLNGSPTVGVTSESYHTQTLVRNSSKLDPNGQRLFPEVYTQYAANKASDPNTPYLPNMFVNFGFNSAENASVPYNQSFFVGANAYLTIIASTPGSGFRNAMASPSGVAYDIPQKFTETVNLTELSADPTLPITLEYALHGVRDVLGDHQYQVSVSPTESGLFTGASFTESGTLQKLSGKKVTNLVLQRNTHISANGAGYFGLRTTAADRVRDVFGFSYYSISYPQKITLNGVATRTFYFKNNVSGKRKINLENASSATLVYDITNPYNPRQIENTVLNGSTLQFDVDRVAGAELRLQAFSSNTGVTTVGSQKIYPVSFDLLESFTNVSPNYLQGKMINPAAYDLLIVTHDNTSKNILAGARQYATYRGLPEGGSHRTLLISARNIYNQFNYGEPSPLAIRRFVDYMIKDETRNEHNLFLIGHSVSHPIRVKSELATEVPTMGDPGSDGLLVSQLSNSVFSDPDIPAIPVGRLVAFSSTDVSNYLNKVKSYELQSSSYAAEALAWRKNILEISGTKEYSELTSFKKHFTDAEAKIKHNNSYPWQITFKDNSSYYSGTNPPLNTQPAVNDLKNYINNGVGVLSYFGHGNATNPFYNFNTPDQYTNSSGLYPFMYITGCGIGNVFTSHDVLTLATKWITTADRGAIAMVANSYDAYVSSARDYLIRLYGKLFVDYDNLRKPLGRTWQEIARNRFEGLPAARVMALDDQALAHFHQTNIYGDPTLQLLKTNTGSLPVNLATFTATLTENLTVRLRWETTWEKDNDRFEIQRSLDGKKFETIGSVSAKGDGEGLTTYYFSDNTPADGINYYRLKQIDIAASGASAKATNSNIVSVMVGTGKEVKLYPNPASETVTLSGFTQKATLKWTLVSISGQKIRSGSGLQVELKGLPVGVYVVEMTEENGSTMRKQIIKK</sequence>
<dbReference type="Proteomes" id="UP001501508">
    <property type="component" value="Unassembled WGS sequence"/>
</dbReference>
<feature type="chain" id="PRO_5046456181" description="Secreted protein (Por secretion system target)" evidence="1">
    <location>
        <begin position="22"/>
        <end position="1049"/>
    </location>
</feature>
<dbReference type="InterPro" id="IPR029030">
    <property type="entry name" value="Caspase-like_dom_sf"/>
</dbReference>
<evidence type="ECO:0000256" key="1">
    <source>
        <dbReference type="SAM" id="SignalP"/>
    </source>
</evidence>
<evidence type="ECO:0000259" key="2">
    <source>
        <dbReference type="Pfam" id="PF01364"/>
    </source>
</evidence>
<accession>A0ABP8LWG8</accession>
<dbReference type="EMBL" id="BAABEY010000020">
    <property type="protein sequence ID" value="GAA4438769.1"/>
    <property type="molecule type" value="Genomic_DNA"/>
</dbReference>
<reference evidence="5" key="1">
    <citation type="journal article" date="2019" name="Int. J. Syst. Evol. Microbiol.">
        <title>The Global Catalogue of Microorganisms (GCM) 10K type strain sequencing project: providing services to taxonomists for standard genome sequencing and annotation.</title>
        <authorList>
            <consortium name="The Broad Institute Genomics Platform"/>
            <consortium name="The Broad Institute Genome Sequencing Center for Infectious Disease"/>
            <person name="Wu L."/>
            <person name="Ma J."/>
        </authorList>
    </citation>
    <scope>NUCLEOTIDE SEQUENCE [LARGE SCALE GENOMIC DNA]</scope>
    <source>
        <strain evidence="5">JCM 31920</strain>
    </source>
</reference>